<proteinExistence type="predicted"/>
<accession>A0A4S4FQ08</accession>
<feature type="chain" id="PRO_5020658660" description="Hemagglutinin" evidence="1">
    <location>
        <begin position="37"/>
        <end position="316"/>
    </location>
</feature>
<dbReference type="AlphaFoldDB" id="A0A4S4FQ08"/>
<reference evidence="2 3" key="1">
    <citation type="submission" date="2019-04" db="EMBL/GenBank/DDBJ databases">
        <authorList>
            <person name="Jiang L."/>
        </authorList>
    </citation>
    <scope>NUCLEOTIDE SEQUENCE [LARGE SCALE GENOMIC DNA]</scope>
    <source>
        <strain evidence="2 3">YIM 131853</strain>
    </source>
</reference>
<gene>
    <name evidence="2" type="ORF">E6C64_05120</name>
</gene>
<protein>
    <recommendedName>
        <fullName evidence="4">Hemagglutinin</fullName>
    </recommendedName>
</protein>
<evidence type="ECO:0000256" key="1">
    <source>
        <dbReference type="SAM" id="SignalP"/>
    </source>
</evidence>
<dbReference type="RefSeq" id="WP_136426563.1">
    <property type="nucleotide sequence ID" value="NZ_SSSM01000002.1"/>
</dbReference>
<feature type="signal peptide" evidence="1">
    <location>
        <begin position="1"/>
        <end position="36"/>
    </location>
</feature>
<evidence type="ECO:0008006" key="4">
    <source>
        <dbReference type="Google" id="ProtNLM"/>
    </source>
</evidence>
<dbReference type="Proteomes" id="UP000309133">
    <property type="component" value="Unassembled WGS sequence"/>
</dbReference>
<organism evidence="2 3">
    <name type="scientific">Naasia lichenicola</name>
    <dbReference type="NCBI Taxonomy" id="2565933"/>
    <lineage>
        <taxon>Bacteria</taxon>
        <taxon>Bacillati</taxon>
        <taxon>Actinomycetota</taxon>
        <taxon>Actinomycetes</taxon>
        <taxon>Micrococcales</taxon>
        <taxon>Microbacteriaceae</taxon>
        <taxon>Naasia</taxon>
    </lineage>
</organism>
<evidence type="ECO:0000313" key="3">
    <source>
        <dbReference type="Proteomes" id="UP000309133"/>
    </source>
</evidence>
<keyword evidence="1" id="KW-0732">Signal</keyword>
<sequence length="316" mass="34065">MGARSIGARAVSVMLPSLVLLGMAGGSLLAAPAASAAESAAAPVARSSYTGIEWRRADADDFDPGLLIGDEEFFDSDSLTSAEIQDFLESRSCRPADGVDCLADYRETTPDVPDVGFGHCKAYAGDAWEAASVIIAGVAHACGINPEVLIVLLQKEQSLITRPSASGYERATGYACPDTADCDQEYFGFFNQVYNAAWQFRQYTLYPTDRQVEVGEDSIAFNPDAACGSALVDVQNQATANLYNYTPYQPDEAAIGNLYGDGGDCSAYGNRNFWRIYTDWFGDPTNDRYPAWLGPCFTDPLARACDGAYWESSPAR</sequence>
<keyword evidence="3" id="KW-1185">Reference proteome</keyword>
<comment type="caution">
    <text evidence="2">The sequence shown here is derived from an EMBL/GenBank/DDBJ whole genome shotgun (WGS) entry which is preliminary data.</text>
</comment>
<evidence type="ECO:0000313" key="2">
    <source>
        <dbReference type="EMBL" id="THG32398.1"/>
    </source>
</evidence>
<dbReference type="EMBL" id="SSSM01000002">
    <property type="protein sequence ID" value="THG32398.1"/>
    <property type="molecule type" value="Genomic_DNA"/>
</dbReference>
<name>A0A4S4FQ08_9MICO</name>
<dbReference type="OrthoDB" id="9764271at2"/>